<accession>A0A2U1SRT5</accession>
<dbReference type="GO" id="GO:0005198">
    <property type="term" value="F:structural molecule activity"/>
    <property type="evidence" value="ECO:0007669"/>
    <property type="project" value="InterPro"/>
</dbReference>
<evidence type="ECO:0000313" key="6">
    <source>
        <dbReference type="Proteomes" id="UP000245137"/>
    </source>
</evidence>
<evidence type="ECO:0000256" key="3">
    <source>
        <dbReference type="ARBA" id="ARBA00023143"/>
    </source>
</evidence>
<dbReference type="InterPro" id="IPR001624">
    <property type="entry name" value="FliE"/>
</dbReference>
<comment type="subcellular location">
    <subcellularLocation>
        <location evidence="1 4">Bacterial flagellum basal body</location>
    </subcellularLocation>
</comment>
<dbReference type="Pfam" id="PF02049">
    <property type="entry name" value="FliE"/>
    <property type="match status" value="1"/>
</dbReference>
<comment type="caution">
    <text evidence="5">The sequence shown here is derived from an EMBL/GenBank/DDBJ whole genome shotgun (WGS) entry which is preliminary data.</text>
</comment>
<reference evidence="5 6" key="1">
    <citation type="journal article" date="2018" name="Appl. Microbiol. Biotechnol.">
        <title>Co-cultivation of the strictly anaerobic methanogen Methanosarcina barkeri with aerobic methanotrophs in an oxygen-limited membrane bioreactor.</title>
        <authorList>
            <person name="In 't Zandt M.H."/>
            <person name="van den Bosch T.J.M."/>
            <person name="Rijkers R."/>
            <person name="van Kessel M.A.H.J."/>
            <person name="Jetten M.S.M."/>
            <person name="Welte C.U."/>
        </authorList>
    </citation>
    <scope>NUCLEOTIDE SEQUENCE [LARGE SCALE GENOMIC DNA]</scope>
    <source>
        <strain evidence="5 6">DSM 17706</strain>
    </source>
</reference>
<evidence type="ECO:0000256" key="1">
    <source>
        <dbReference type="ARBA" id="ARBA00004117"/>
    </source>
</evidence>
<dbReference type="PANTHER" id="PTHR34653">
    <property type="match status" value="1"/>
</dbReference>
<dbReference type="OrthoDB" id="9812413at2"/>
<dbReference type="RefSeq" id="WP_108916813.1">
    <property type="nucleotide sequence ID" value="NZ_BGJY01000003.1"/>
</dbReference>
<dbReference type="PANTHER" id="PTHR34653:SF1">
    <property type="entry name" value="FLAGELLAR HOOK-BASAL BODY COMPLEX PROTEIN FLIE"/>
    <property type="match status" value="1"/>
</dbReference>
<dbReference type="AlphaFoldDB" id="A0A2U1SRT5"/>
<dbReference type="EMBL" id="PUIV01000009">
    <property type="protein sequence ID" value="PWB94321.1"/>
    <property type="molecule type" value="Genomic_DNA"/>
</dbReference>
<keyword evidence="6" id="KW-1185">Reference proteome</keyword>
<name>A0A2U1SRT5_METSR</name>
<dbReference type="GO" id="GO:0009425">
    <property type="term" value="C:bacterial-type flagellum basal body"/>
    <property type="evidence" value="ECO:0007669"/>
    <property type="project" value="UniProtKB-SubCell"/>
</dbReference>
<dbReference type="GO" id="GO:0071973">
    <property type="term" value="P:bacterial-type flagellum-dependent cell motility"/>
    <property type="evidence" value="ECO:0007669"/>
    <property type="project" value="InterPro"/>
</dbReference>
<comment type="similarity">
    <text evidence="2 4">Belongs to the FliE family.</text>
</comment>
<keyword evidence="5" id="KW-0966">Cell projection</keyword>
<organism evidence="5 6">
    <name type="scientific">Methylosinus sporium</name>
    <dbReference type="NCBI Taxonomy" id="428"/>
    <lineage>
        <taxon>Bacteria</taxon>
        <taxon>Pseudomonadati</taxon>
        <taxon>Pseudomonadota</taxon>
        <taxon>Alphaproteobacteria</taxon>
        <taxon>Hyphomicrobiales</taxon>
        <taxon>Methylocystaceae</taxon>
        <taxon>Methylosinus</taxon>
    </lineage>
</organism>
<evidence type="ECO:0000313" key="5">
    <source>
        <dbReference type="EMBL" id="PWB94321.1"/>
    </source>
</evidence>
<gene>
    <name evidence="4" type="primary">fliE</name>
    <name evidence="5" type="ORF">C5689_08335</name>
</gene>
<protein>
    <recommendedName>
        <fullName evidence="4">Flagellar hook-basal body complex protein FliE</fullName>
    </recommendedName>
</protein>
<keyword evidence="5" id="KW-0282">Flagellum</keyword>
<dbReference type="GO" id="GO:0003774">
    <property type="term" value="F:cytoskeletal motor activity"/>
    <property type="evidence" value="ECO:0007669"/>
    <property type="project" value="InterPro"/>
</dbReference>
<proteinExistence type="inferred from homology"/>
<dbReference type="HAMAP" id="MF_00724">
    <property type="entry name" value="FliE"/>
    <property type="match status" value="1"/>
</dbReference>
<dbReference type="Proteomes" id="UP000245137">
    <property type="component" value="Unassembled WGS sequence"/>
</dbReference>
<evidence type="ECO:0000256" key="4">
    <source>
        <dbReference type="HAMAP-Rule" id="MF_00724"/>
    </source>
</evidence>
<keyword evidence="5" id="KW-0969">Cilium</keyword>
<sequence length="106" mass="10562">MIGLVPGIVASVASNVGVSALSGATKGAAASSVDGASFAQVLEQVTTDVVDKVKSSEAASIAGVQGKASVQQVVDEIMSAERALQTAIAVRDKAVGAYQEISRMAI</sequence>
<keyword evidence="3 4" id="KW-0975">Bacterial flagellum</keyword>
<evidence type="ECO:0000256" key="2">
    <source>
        <dbReference type="ARBA" id="ARBA00009272"/>
    </source>
</evidence>